<keyword evidence="5" id="KW-0073">Auxin biosynthesis</keyword>
<evidence type="ECO:0000256" key="4">
    <source>
        <dbReference type="ARBA" id="ARBA00017871"/>
    </source>
</evidence>
<dbReference type="RefSeq" id="WP_016557325.1">
    <property type="nucleotide sequence ID" value="NZ_AEYE02000033.1"/>
</dbReference>
<comment type="caution">
    <text evidence="8">The sequence shown here is derived from an EMBL/GenBank/DDBJ whole genome shotgun (WGS) entry which is preliminary data.</text>
</comment>
<comment type="catalytic activity">
    <reaction evidence="6">
        <text>L-tryptophan + O2 = indole-3-acetamide + CO2 + H2O</text>
        <dbReference type="Rhea" id="RHEA:16165"/>
        <dbReference type="ChEBI" id="CHEBI:15377"/>
        <dbReference type="ChEBI" id="CHEBI:15379"/>
        <dbReference type="ChEBI" id="CHEBI:16031"/>
        <dbReference type="ChEBI" id="CHEBI:16526"/>
        <dbReference type="ChEBI" id="CHEBI:57912"/>
        <dbReference type="EC" id="1.13.12.3"/>
    </reaction>
</comment>
<evidence type="ECO:0000256" key="5">
    <source>
        <dbReference type="ARBA" id="ARBA00023070"/>
    </source>
</evidence>
<protein>
    <recommendedName>
        <fullName evidence="4">Tryptophan 2-monooxygenase</fullName>
        <ecNumber evidence="3">1.13.12.3</ecNumber>
    </recommendedName>
</protein>
<dbReference type="HOGENOM" id="CLU_004498_10_3_5"/>
<evidence type="ECO:0000313" key="9">
    <source>
        <dbReference type="Proteomes" id="UP000014411"/>
    </source>
</evidence>
<dbReference type="Gene3D" id="3.50.50.60">
    <property type="entry name" value="FAD/NAD(P)-binding domain"/>
    <property type="match status" value="1"/>
</dbReference>
<dbReference type="GO" id="GO:0050361">
    <property type="term" value="F:tryptophan 2-monooxygenase activity"/>
    <property type="evidence" value="ECO:0007669"/>
    <property type="project" value="UniProtKB-EC"/>
</dbReference>
<keyword evidence="8" id="KW-0614">Plasmid</keyword>
<evidence type="ECO:0000256" key="6">
    <source>
        <dbReference type="ARBA" id="ARBA00047321"/>
    </source>
</evidence>
<proteinExistence type="inferred from homology"/>
<dbReference type="PANTHER" id="PTHR10742">
    <property type="entry name" value="FLAVIN MONOAMINE OXIDASE"/>
    <property type="match status" value="1"/>
</dbReference>
<dbReference type="EC" id="1.13.12.3" evidence="3"/>
<feature type="domain" description="Amine oxidase" evidence="7">
    <location>
        <begin position="134"/>
        <end position="403"/>
    </location>
</feature>
<dbReference type="PRINTS" id="PR00420">
    <property type="entry name" value="RNGMNOXGNASE"/>
</dbReference>
<reference evidence="8 9" key="1">
    <citation type="journal article" date="2012" name="J. Bacteriol.">
        <title>Genome sequence of Rhizobium grahamii CCGE502, a broad-host-range symbiont with low nodulation competitiveness in Phaseolus vulgaris.</title>
        <authorList>
            <person name="Althabegoiti M.J."/>
            <person name="Lozano L."/>
            <person name="Torres-Tejerizo G."/>
            <person name="Ormeno-Orrillo E."/>
            <person name="Rogel M.A."/>
            <person name="Gonzalez V."/>
            <person name="Martinez-Romero E."/>
        </authorList>
    </citation>
    <scope>NUCLEOTIDE SEQUENCE [LARGE SCALE GENOMIC DNA]</scope>
    <source>
        <strain evidence="8 9">CCGE 502</strain>
        <plasmid evidence="8">pRg502b</plasmid>
    </source>
</reference>
<comment type="pathway">
    <text evidence="1">Plant hormone metabolism; auxin biosynthesis.</text>
</comment>
<name>S3HNS4_9HYPH</name>
<dbReference type="PANTHER" id="PTHR10742:SF410">
    <property type="entry name" value="LYSINE-SPECIFIC HISTONE DEMETHYLASE 2"/>
    <property type="match status" value="1"/>
</dbReference>
<geneLocation type="plasmid" evidence="8">
    <name>pRg502b</name>
</geneLocation>
<sequence length="407" mass="43680">MDYEVAIVGAGAAGIAAARRLAKAGRSVVLLEASDRVGGRAWTIELAGMPLDMGCGWLHSAERNPLVKLAQAEGFEIESGTTAWQKQWHDLGFPADEQRAAAAAWSLLQERMKSTPPASDRASDLLPPDGEWNNYCQAVSGYMNGAALDRLSVADFLAYDNASTDSNWRVRKGYGSLIASSLPDVALRLSLPVRRIALTDHGVRLDTERGSVIARTAIVTASTNILSKGAIAFDAEVDDHLEAASRLPLGLADKLFFELHGDHGLEPETHLLGNPHGSDTGSYYIRPLGRPVIEGFFGGSGAVAIERAGLLDAFAFAIEELSAQLGNHISRHLRPLAASSWCRTDWVGGSYSHALPRHASARLTLARPVADRLFFAGEATHPFDFSTAHGAWLSGLRAAEEVIERLA</sequence>
<dbReference type="Proteomes" id="UP000014411">
    <property type="component" value="Unassembled WGS sequence"/>
</dbReference>
<dbReference type="GO" id="GO:0009851">
    <property type="term" value="P:auxin biosynthetic process"/>
    <property type="evidence" value="ECO:0007669"/>
    <property type="project" value="UniProtKB-KW"/>
</dbReference>
<dbReference type="SUPFAM" id="SSF51905">
    <property type="entry name" value="FAD/NAD(P)-binding domain"/>
    <property type="match status" value="1"/>
</dbReference>
<evidence type="ECO:0000256" key="2">
    <source>
        <dbReference type="ARBA" id="ARBA00005833"/>
    </source>
</evidence>
<evidence type="ECO:0000259" key="7">
    <source>
        <dbReference type="Pfam" id="PF01593"/>
    </source>
</evidence>
<dbReference type="AlphaFoldDB" id="S3HNS4"/>
<dbReference type="InterPro" id="IPR050281">
    <property type="entry name" value="Flavin_monoamine_oxidase"/>
</dbReference>
<comment type="similarity">
    <text evidence="2">Belongs to the tryptophan 2-monooxygenase family.</text>
</comment>
<keyword evidence="9" id="KW-1185">Reference proteome</keyword>
<evidence type="ECO:0000256" key="1">
    <source>
        <dbReference type="ARBA" id="ARBA00004814"/>
    </source>
</evidence>
<dbReference type="InterPro" id="IPR036188">
    <property type="entry name" value="FAD/NAD-bd_sf"/>
</dbReference>
<dbReference type="SUPFAM" id="SSF54373">
    <property type="entry name" value="FAD-linked reductases, C-terminal domain"/>
    <property type="match status" value="1"/>
</dbReference>
<dbReference type="EMBL" id="AEYE02000033">
    <property type="protein sequence ID" value="EPE95061.1"/>
    <property type="molecule type" value="Genomic_DNA"/>
</dbReference>
<gene>
    <name evidence="8" type="ORF">RGCCGE502_26987</name>
</gene>
<evidence type="ECO:0000256" key="3">
    <source>
        <dbReference type="ARBA" id="ARBA00012535"/>
    </source>
</evidence>
<accession>S3HNS4</accession>
<feature type="domain" description="Amine oxidase" evidence="7">
    <location>
        <begin position="13"/>
        <end position="77"/>
    </location>
</feature>
<dbReference type="InterPro" id="IPR002937">
    <property type="entry name" value="Amino_oxidase"/>
</dbReference>
<evidence type="ECO:0000313" key="8">
    <source>
        <dbReference type="EMBL" id="EPE95061.1"/>
    </source>
</evidence>
<dbReference type="Pfam" id="PF01593">
    <property type="entry name" value="Amino_oxidase"/>
    <property type="match status" value="2"/>
</dbReference>
<organism evidence="8 9">
    <name type="scientific">Rhizobium grahamii CCGE 502</name>
    <dbReference type="NCBI Taxonomy" id="990285"/>
    <lineage>
        <taxon>Bacteria</taxon>
        <taxon>Pseudomonadati</taxon>
        <taxon>Pseudomonadota</taxon>
        <taxon>Alphaproteobacteria</taxon>
        <taxon>Hyphomicrobiales</taxon>
        <taxon>Rhizobiaceae</taxon>
        <taxon>Rhizobium/Agrobacterium group</taxon>
        <taxon>Rhizobium</taxon>
    </lineage>
</organism>